<feature type="domain" description="tRNA-queuosine alpha-mannosyltransferase N-terminal" evidence="8">
    <location>
        <begin position="2"/>
        <end position="170"/>
    </location>
</feature>
<name>A0A3B0ZZ42_9ZZZZ</name>
<dbReference type="AlphaFoldDB" id="A0A3B0ZZ42"/>
<evidence type="ECO:0000256" key="2">
    <source>
        <dbReference type="ARBA" id="ARBA00022676"/>
    </source>
</evidence>
<dbReference type="Pfam" id="PF00534">
    <property type="entry name" value="Glycos_transf_1"/>
    <property type="match status" value="1"/>
</dbReference>
<dbReference type="PANTHER" id="PTHR13615:SF3">
    <property type="entry name" value="GLYCOSYLTRANSFERASE-LIKE DOMAIN-CONTAINING PROTEIN 1"/>
    <property type="match status" value="1"/>
</dbReference>
<reference evidence="9" key="1">
    <citation type="submission" date="2018-06" db="EMBL/GenBank/DDBJ databases">
        <authorList>
            <person name="Zhirakovskaya E."/>
        </authorList>
    </citation>
    <scope>NUCLEOTIDE SEQUENCE</scope>
</reference>
<dbReference type="EC" id="2.4.1.110" evidence="4"/>
<sequence length="363" mass="41856">MRILLLSAYSAQSHQSWCDNLLKMFPEHDWQLLTLPGRYFNWRIRGNALSWGVGQRGILEQSYDRVIATSMVDCATLRGLVPKLSTIPWTVYFHENQFAYPVSVGNDHTEPKMVSLYNALCADQLVFNTDYNYQTFITGLGKFLKKMPDEVPEDTLDIIIKKHTIISVPITINETKQIKNKGNPTPVLLWNHRWEYDKGPNQLDAFLNVLRQRDFMFKINLIGQKFRTIPKALLKIKKEFPNELLNYGFIQSKEDYKNILRQSDFILSTALHDFQGVAVLEAVASGCIPIVPNRLSYPEIFPERYQYQSESACLNIEAESMADKLISLDKKRINNELDLDDIDMAGFSVKNLKPLYADILFMS</sequence>
<evidence type="ECO:0000259" key="7">
    <source>
        <dbReference type="Pfam" id="PF00534"/>
    </source>
</evidence>
<evidence type="ECO:0000259" key="8">
    <source>
        <dbReference type="Pfam" id="PF12038"/>
    </source>
</evidence>
<dbReference type="GO" id="GO:0016438">
    <property type="term" value="F:tRNA-queuosine(34) beta-mannosyltransferase activity"/>
    <property type="evidence" value="ECO:0007669"/>
    <property type="project" value="UniProtKB-EC"/>
</dbReference>
<proteinExistence type="inferred from homology"/>
<dbReference type="SUPFAM" id="SSF53756">
    <property type="entry name" value="UDP-Glycosyltransferase/glycogen phosphorylase"/>
    <property type="match status" value="1"/>
</dbReference>
<gene>
    <name evidence="9" type="ORF">MNBD_GAMMA23-1428</name>
</gene>
<evidence type="ECO:0000256" key="6">
    <source>
        <dbReference type="ARBA" id="ARBA00048439"/>
    </source>
</evidence>
<dbReference type="Gene3D" id="3.40.50.2000">
    <property type="entry name" value="Glycogen Phosphorylase B"/>
    <property type="match status" value="1"/>
</dbReference>
<keyword evidence="2" id="KW-0328">Glycosyltransferase</keyword>
<dbReference type="CDD" id="cd01635">
    <property type="entry name" value="Glycosyltransferase_GTB-type"/>
    <property type="match status" value="1"/>
</dbReference>
<protein>
    <recommendedName>
        <fullName evidence="5">tRNA-queuosine alpha-mannosyltransferase</fullName>
        <ecNumber evidence="4">2.4.1.110</ecNumber>
    </recommendedName>
</protein>
<evidence type="ECO:0000256" key="5">
    <source>
        <dbReference type="ARBA" id="ARBA00044539"/>
    </source>
</evidence>
<dbReference type="EMBL" id="UOFT01000008">
    <property type="protein sequence ID" value="VAW91229.1"/>
    <property type="molecule type" value="Genomic_DNA"/>
</dbReference>
<dbReference type="InterPro" id="IPR022701">
    <property type="entry name" value="QTMAN_N"/>
</dbReference>
<keyword evidence="3 9" id="KW-0808">Transferase</keyword>
<evidence type="ECO:0000313" key="9">
    <source>
        <dbReference type="EMBL" id="VAW91229.1"/>
    </source>
</evidence>
<evidence type="ECO:0000256" key="4">
    <source>
        <dbReference type="ARBA" id="ARBA00044517"/>
    </source>
</evidence>
<comment type="similarity">
    <text evidence="1">Belongs to the glycosyltransferase group 1 family. Glycosyltransferase 4 subfamily.</text>
</comment>
<dbReference type="PANTHER" id="PTHR13615">
    <property type="entry name" value="GLYCOSYLTRANSFERASE-LIKE 1"/>
    <property type="match status" value="1"/>
</dbReference>
<comment type="catalytic activity">
    <reaction evidence="6">
        <text>queuosine(34) in tRNA(Asp) + GDP-alpha-D-mannose = O-4''-alpha-D-mannosylqueuosine(34) in tRNA(Asp) + GDP + H(+)</text>
        <dbReference type="Rhea" id="RHEA:12885"/>
        <dbReference type="Rhea" id="RHEA-COMP:18572"/>
        <dbReference type="Rhea" id="RHEA-COMP:18581"/>
        <dbReference type="ChEBI" id="CHEBI:15378"/>
        <dbReference type="ChEBI" id="CHEBI:57527"/>
        <dbReference type="ChEBI" id="CHEBI:58189"/>
        <dbReference type="ChEBI" id="CHEBI:194431"/>
        <dbReference type="ChEBI" id="CHEBI:194442"/>
        <dbReference type="EC" id="2.4.1.110"/>
    </reaction>
    <physiologicalReaction direction="left-to-right" evidence="6">
        <dbReference type="Rhea" id="RHEA:12886"/>
    </physiologicalReaction>
</comment>
<dbReference type="InterPro" id="IPR001296">
    <property type="entry name" value="Glyco_trans_1"/>
</dbReference>
<evidence type="ECO:0000256" key="1">
    <source>
        <dbReference type="ARBA" id="ARBA00009481"/>
    </source>
</evidence>
<evidence type="ECO:0000256" key="3">
    <source>
        <dbReference type="ARBA" id="ARBA00022679"/>
    </source>
</evidence>
<organism evidence="9">
    <name type="scientific">hydrothermal vent metagenome</name>
    <dbReference type="NCBI Taxonomy" id="652676"/>
    <lineage>
        <taxon>unclassified sequences</taxon>
        <taxon>metagenomes</taxon>
        <taxon>ecological metagenomes</taxon>
    </lineage>
</organism>
<dbReference type="InterPro" id="IPR051862">
    <property type="entry name" value="GT-like_domain_containing_1"/>
</dbReference>
<feature type="domain" description="Glycosyl transferase family 1" evidence="7">
    <location>
        <begin position="173"/>
        <end position="327"/>
    </location>
</feature>
<dbReference type="Pfam" id="PF12038">
    <property type="entry name" value="QTMAN_N"/>
    <property type="match status" value="1"/>
</dbReference>
<accession>A0A3B0ZZ42</accession>